<feature type="region of interest" description="Disordered" evidence="1">
    <location>
        <begin position="1"/>
        <end position="23"/>
    </location>
</feature>
<name>A0A0C2N437_THEKT</name>
<reference evidence="2 3" key="1">
    <citation type="journal article" date="2014" name="Genome Biol. Evol.">
        <title>The genome of the myxosporean Thelohanellus kitauei shows adaptations to nutrient acquisition within its fish host.</title>
        <authorList>
            <person name="Yang Y."/>
            <person name="Xiong J."/>
            <person name="Zhou Z."/>
            <person name="Huo F."/>
            <person name="Miao W."/>
            <person name="Ran C."/>
            <person name="Liu Y."/>
            <person name="Zhang J."/>
            <person name="Feng J."/>
            <person name="Wang M."/>
            <person name="Wang M."/>
            <person name="Wang L."/>
            <person name="Yao B."/>
        </authorList>
    </citation>
    <scope>NUCLEOTIDE SEQUENCE [LARGE SCALE GENOMIC DNA]</scope>
    <source>
        <strain evidence="2">Wuqing</strain>
    </source>
</reference>
<protein>
    <submittedName>
        <fullName evidence="2">Uncharacterized protein</fullName>
    </submittedName>
</protein>
<dbReference type="AlphaFoldDB" id="A0A0C2N437"/>
<dbReference type="EMBL" id="JWZT01001863">
    <property type="protein sequence ID" value="KII71090.1"/>
    <property type="molecule type" value="Genomic_DNA"/>
</dbReference>
<evidence type="ECO:0000313" key="2">
    <source>
        <dbReference type="EMBL" id="KII71090.1"/>
    </source>
</evidence>
<sequence length="431" mass="49220">MKGNQKESNTDQSLSGSSQPIQVSKNLDSLRSTNFYQSSPQFFVDQYGARRFVDLTAHRQSTNMVDTFFTDVDSSNSNTENPQLVSNLSRYSSKVHNPNIHYQQFLANKRSYYQSQHQIQPNFVMVTQPSFETNAMVQPFYYNQYFYYPHLQHNLYGHQNNQYNYEHPPVHPCYVENNIINPQCALTSINNNIQQSNLHYGISTNRVISNEIFVHGSNLGDVLIPKNPMFDIVSTVPHNVSYTPKSPQLSPGINLNTEFLDFIPNLKRKYRSIRESSKTHSLIKSDQIHADWAQDIPVKITKNDEIGLPPKTTIISRDTSNKLNLTNEEVDARVQAIMDEIGSTCQAYGVSYMDSGLKAQQVTDTFNTETDNFNDSYQNVEIYSLPPLRAFDSANDSFQTIVADNQGPSISQQGRKEEKMEISLKIYKNNS</sequence>
<keyword evidence="3" id="KW-1185">Reference proteome</keyword>
<dbReference type="Proteomes" id="UP000031668">
    <property type="component" value="Unassembled WGS sequence"/>
</dbReference>
<comment type="caution">
    <text evidence="2">The sequence shown here is derived from an EMBL/GenBank/DDBJ whole genome shotgun (WGS) entry which is preliminary data.</text>
</comment>
<feature type="compositionally biased region" description="Polar residues" evidence="1">
    <location>
        <begin position="10"/>
        <end position="23"/>
    </location>
</feature>
<proteinExistence type="predicted"/>
<evidence type="ECO:0000313" key="3">
    <source>
        <dbReference type="Proteomes" id="UP000031668"/>
    </source>
</evidence>
<evidence type="ECO:0000256" key="1">
    <source>
        <dbReference type="SAM" id="MobiDB-lite"/>
    </source>
</evidence>
<accession>A0A0C2N437</accession>
<organism evidence="2 3">
    <name type="scientific">Thelohanellus kitauei</name>
    <name type="common">Myxosporean</name>
    <dbReference type="NCBI Taxonomy" id="669202"/>
    <lineage>
        <taxon>Eukaryota</taxon>
        <taxon>Metazoa</taxon>
        <taxon>Cnidaria</taxon>
        <taxon>Myxozoa</taxon>
        <taxon>Myxosporea</taxon>
        <taxon>Bivalvulida</taxon>
        <taxon>Platysporina</taxon>
        <taxon>Myxobolidae</taxon>
        <taxon>Thelohanellus</taxon>
    </lineage>
</organism>
<gene>
    <name evidence="2" type="ORF">RF11_11917</name>
</gene>